<protein>
    <recommendedName>
        <fullName evidence="7">Transthyretin/hydroxyisourate hydrolase domain-containing protein</fullName>
    </recommendedName>
</protein>
<keyword evidence="4" id="KW-0732">Signal</keyword>
<dbReference type="PANTHER" id="PTHR21700:SF112">
    <property type="entry name" value="TRANSTHYRETIN-RELATED FAMILY DOMAIN"/>
    <property type="match status" value="1"/>
</dbReference>
<sequence>MELSFLTTIILFLSHVSYGICLIAFRQQWVGVKGKLACNNKPLEGAVVRLWDKNLVGPDILLGETKSDVNGVYEAIGGLQSVFPLNVHLRISHECDDRMIPCMRTVDLNVPSKYVSRGPELETWLDAGQMNMAFRYPDETRVCN</sequence>
<name>A0A2A2LEV6_9BILA</name>
<organism evidence="5 6">
    <name type="scientific">Diploscapter pachys</name>
    <dbReference type="NCBI Taxonomy" id="2018661"/>
    <lineage>
        <taxon>Eukaryota</taxon>
        <taxon>Metazoa</taxon>
        <taxon>Ecdysozoa</taxon>
        <taxon>Nematoda</taxon>
        <taxon>Chromadorea</taxon>
        <taxon>Rhabditida</taxon>
        <taxon>Rhabditina</taxon>
        <taxon>Rhabditomorpha</taxon>
        <taxon>Rhabditoidea</taxon>
        <taxon>Rhabditidae</taxon>
        <taxon>Diploscapter</taxon>
    </lineage>
</organism>
<proteinExistence type="inferred from homology"/>
<evidence type="ECO:0000313" key="5">
    <source>
        <dbReference type="EMBL" id="PAV84645.1"/>
    </source>
</evidence>
<evidence type="ECO:0000256" key="2">
    <source>
        <dbReference type="ARBA" id="ARBA00010112"/>
    </source>
</evidence>
<dbReference type="InterPro" id="IPR001534">
    <property type="entry name" value="Transthyretin-like"/>
</dbReference>
<comment type="caution">
    <text evidence="5">The sequence shown here is derived from an EMBL/GenBank/DDBJ whole genome shotgun (WGS) entry which is preliminary data.</text>
</comment>
<comment type="similarity">
    <text evidence="2">Belongs to the nematode transthyretin-like family.</text>
</comment>
<dbReference type="GO" id="GO:0005576">
    <property type="term" value="C:extracellular region"/>
    <property type="evidence" value="ECO:0007669"/>
    <property type="project" value="UniProtKB-SubCell"/>
</dbReference>
<dbReference type="OrthoDB" id="5837678at2759"/>
<dbReference type="InterPro" id="IPR038479">
    <property type="entry name" value="Transthyretin-like_sf"/>
</dbReference>
<evidence type="ECO:0008006" key="7">
    <source>
        <dbReference type="Google" id="ProtNLM"/>
    </source>
</evidence>
<reference evidence="5 6" key="1">
    <citation type="journal article" date="2017" name="Curr. Biol.">
        <title>Genome architecture and evolution of a unichromosomal asexual nematode.</title>
        <authorList>
            <person name="Fradin H."/>
            <person name="Zegar C."/>
            <person name="Gutwein M."/>
            <person name="Lucas J."/>
            <person name="Kovtun M."/>
            <person name="Corcoran D."/>
            <person name="Baugh L.R."/>
            <person name="Kiontke K."/>
            <person name="Gunsalus K."/>
            <person name="Fitch D.H."/>
            <person name="Piano F."/>
        </authorList>
    </citation>
    <scope>NUCLEOTIDE SEQUENCE [LARGE SCALE GENOMIC DNA]</scope>
    <source>
        <strain evidence="5">PF1309</strain>
    </source>
</reference>
<dbReference type="Pfam" id="PF01060">
    <property type="entry name" value="TTR-52"/>
    <property type="match status" value="1"/>
</dbReference>
<dbReference type="Gene3D" id="2.60.40.3330">
    <property type="match status" value="1"/>
</dbReference>
<gene>
    <name evidence="5" type="ORF">WR25_00740</name>
</gene>
<dbReference type="PANTHER" id="PTHR21700">
    <property type="entry name" value="TRANSTHYRETIN-LIKE FAMILY PROTEIN-RELATED"/>
    <property type="match status" value="1"/>
</dbReference>
<comment type="subcellular location">
    <subcellularLocation>
        <location evidence="1">Secreted</location>
    </subcellularLocation>
</comment>
<accession>A0A2A2LEV6</accession>
<dbReference type="Proteomes" id="UP000218231">
    <property type="component" value="Unassembled WGS sequence"/>
</dbReference>
<dbReference type="EMBL" id="LIAE01006829">
    <property type="protein sequence ID" value="PAV84645.1"/>
    <property type="molecule type" value="Genomic_DNA"/>
</dbReference>
<evidence type="ECO:0000313" key="6">
    <source>
        <dbReference type="Proteomes" id="UP000218231"/>
    </source>
</evidence>
<keyword evidence="6" id="KW-1185">Reference proteome</keyword>
<evidence type="ECO:0000256" key="4">
    <source>
        <dbReference type="ARBA" id="ARBA00022729"/>
    </source>
</evidence>
<evidence type="ECO:0000256" key="1">
    <source>
        <dbReference type="ARBA" id="ARBA00004613"/>
    </source>
</evidence>
<evidence type="ECO:0000256" key="3">
    <source>
        <dbReference type="ARBA" id="ARBA00022525"/>
    </source>
</evidence>
<dbReference type="GO" id="GO:0009986">
    <property type="term" value="C:cell surface"/>
    <property type="evidence" value="ECO:0007669"/>
    <property type="project" value="InterPro"/>
</dbReference>
<keyword evidence="3" id="KW-0964">Secreted</keyword>
<dbReference type="AlphaFoldDB" id="A0A2A2LEV6"/>